<evidence type="ECO:0000313" key="3">
    <source>
        <dbReference type="EMBL" id="AUQ95954.1"/>
    </source>
</evidence>
<feature type="coiled-coil region" evidence="1">
    <location>
        <begin position="96"/>
        <end position="123"/>
    </location>
</feature>
<dbReference type="Proteomes" id="UP000236536">
    <property type="component" value="Chromosome"/>
</dbReference>
<evidence type="ECO:0000313" key="4">
    <source>
        <dbReference type="Proteomes" id="UP000236536"/>
    </source>
</evidence>
<protein>
    <recommendedName>
        <fullName evidence="5">Scaffolding protein</fullName>
    </recommendedName>
</protein>
<feature type="compositionally biased region" description="Polar residues" evidence="2">
    <location>
        <begin position="225"/>
        <end position="235"/>
    </location>
</feature>
<keyword evidence="1" id="KW-0175">Coiled coil</keyword>
<evidence type="ECO:0008006" key="5">
    <source>
        <dbReference type="Google" id="ProtNLM"/>
    </source>
</evidence>
<sequence>MPPELNEDVNSQSSGEIEINDVADGVQDMPPSDAGSSPAEDVAEDTLSIVQDVVATDSEANAAGSSPDGEEGQVDENGDPSDEDYSNLPFGKHPRFQQILGQVKEAEAKVEELTAKATEFETDATRYRNIEGFLHDNSLSADEAAGGLEVLALAKTDPVKAWDQIKPWVTQLATAAGAMVPPDLQKRVQEGQLTPEAARELASANARSDAAEKQRQMAAERAQRDQTVQTQQLIASTVDSWETDRRLRDPNYDAKSDALQREVAFLQSREGRPADAVGVKAQLDKAYEAVSAKFVPTPAPAKQKKAVKPVTGGQSAGKPQADAQSTISIIDEVMSRG</sequence>
<gene>
    <name evidence="3" type="ORF">PhaeoP66_03212</name>
</gene>
<evidence type="ECO:0000256" key="1">
    <source>
        <dbReference type="SAM" id="Coils"/>
    </source>
</evidence>
<feature type="region of interest" description="Disordered" evidence="2">
    <location>
        <begin position="1"/>
        <end position="92"/>
    </location>
</feature>
<dbReference type="RefSeq" id="WP_102874970.1">
    <property type="nucleotide sequence ID" value="NZ_CP010705.1"/>
</dbReference>
<keyword evidence="4" id="KW-1185">Reference proteome</keyword>
<accession>A0ABM6RHT2</accession>
<organism evidence="3 4">
    <name type="scientific">Phaeobacter inhibens</name>
    <dbReference type="NCBI Taxonomy" id="221822"/>
    <lineage>
        <taxon>Bacteria</taxon>
        <taxon>Pseudomonadati</taxon>
        <taxon>Pseudomonadota</taxon>
        <taxon>Alphaproteobacteria</taxon>
        <taxon>Rhodobacterales</taxon>
        <taxon>Roseobacteraceae</taxon>
        <taxon>Phaeobacter</taxon>
    </lineage>
</organism>
<reference evidence="3 4" key="1">
    <citation type="journal article" date="2017" name="Genome Biol. Evol.">
        <title>Trajectories and Drivers of Genome Evolution in Surface-Associated Marine Phaeobacter.</title>
        <authorList>
            <person name="Freese H.M."/>
            <person name="Sikorski J."/>
            <person name="Bunk B."/>
            <person name="Scheuner C."/>
            <person name="Meier-Kolthoff J.P."/>
            <person name="Sproer C."/>
            <person name="Gram L."/>
            <person name="Overmann J."/>
        </authorList>
    </citation>
    <scope>NUCLEOTIDE SEQUENCE [LARGE SCALE GENOMIC DNA]</scope>
    <source>
        <strain evidence="3 4">P66</strain>
    </source>
</reference>
<evidence type="ECO:0000256" key="2">
    <source>
        <dbReference type="SAM" id="MobiDB-lite"/>
    </source>
</evidence>
<feature type="region of interest" description="Disordered" evidence="2">
    <location>
        <begin position="192"/>
        <end position="235"/>
    </location>
</feature>
<name>A0ABM6RHT2_9RHOB</name>
<proteinExistence type="predicted"/>
<feature type="region of interest" description="Disordered" evidence="2">
    <location>
        <begin position="298"/>
        <end position="337"/>
    </location>
</feature>
<reference evidence="3 4" key="2">
    <citation type="journal article" date="2017" name="Int. J. Syst. Evol. Microbiol.">
        <title>Adaptation of Surface-Associated Bacteria to the Open Ocean: A Genomically Distinct Subpopulation of Phaeobacter gallaeciensis Colonizes Pacific Mesozooplankton.</title>
        <authorList>
            <person name="Freese H.M."/>
            <person name="Methner A."/>
            <person name="Overmann J."/>
        </authorList>
    </citation>
    <scope>NUCLEOTIDE SEQUENCE [LARGE SCALE GENOMIC DNA]</scope>
    <source>
        <strain evidence="3 4">P66</strain>
    </source>
</reference>
<dbReference type="EMBL" id="CP010705">
    <property type="protein sequence ID" value="AUQ95954.1"/>
    <property type="molecule type" value="Genomic_DNA"/>
</dbReference>
<feature type="compositionally biased region" description="Acidic residues" evidence="2">
    <location>
        <begin position="68"/>
        <end position="85"/>
    </location>
</feature>